<reference evidence="2" key="2">
    <citation type="journal article" date="2021" name="PeerJ">
        <title>Extensive microbial diversity within the chicken gut microbiome revealed by metagenomics and culture.</title>
        <authorList>
            <person name="Gilroy R."/>
            <person name="Ravi A."/>
            <person name="Getino M."/>
            <person name="Pursley I."/>
            <person name="Horton D.L."/>
            <person name="Alikhan N.F."/>
            <person name="Baker D."/>
            <person name="Gharbi K."/>
            <person name="Hall N."/>
            <person name="Watson M."/>
            <person name="Adriaenssens E.M."/>
            <person name="Foster-Nyarko E."/>
            <person name="Jarju S."/>
            <person name="Secka A."/>
            <person name="Antonio M."/>
            <person name="Oren A."/>
            <person name="Chaudhuri R.R."/>
            <person name="La Ragione R."/>
            <person name="Hildebrand F."/>
            <person name="Pallen M.J."/>
        </authorList>
    </citation>
    <scope>NUCLEOTIDE SEQUENCE</scope>
    <source>
        <strain evidence="2">CHK121-14286</strain>
    </source>
</reference>
<gene>
    <name evidence="2" type="ORF">IAC95_05930</name>
</gene>
<accession>A0A9D1E506</accession>
<dbReference type="GO" id="GO:0061504">
    <property type="term" value="P:cyclic threonylcarbamoyladenosine biosynthetic process"/>
    <property type="evidence" value="ECO:0007669"/>
    <property type="project" value="TreeGrafter"/>
</dbReference>
<dbReference type="InterPro" id="IPR035985">
    <property type="entry name" value="Ubiquitin-activating_enz"/>
</dbReference>
<reference evidence="2" key="1">
    <citation type="submission" date="2020-10" db="EMBL/GenBank/DDBJ databases">
        <authorList>
            <person name="Gilroy R."/>
        </authorList>
    </citation>
    <scope>NUCLEOTIDE SEQUENCE</scope>
    <source>
        <strain evidence="2">CHK121-14286</strain>
    </source>
</reference>
<comment type="caution">
    <text evidence="2">The sequence shown here is derived from an EMBL/GenBank/DDBJ whole genome shotgun (WGS) entry which is preliminary data.</text>
</comment>
<dbReference type="Proteomes" id="UP000824200">
    <property type="component" value="Unassembled WGS sequence"/>
</dbReference>
<dbReference type="Pfam" id="PF00899">
    <property type="entry name" value="ThiF"/>
    <property type="match status" value="1"/>
</dbReference>
<dbReference type="GO" id="GO:0008641">
    <property type="term" value="F:ubiquitin-like modifier activating enzyme activity"/>
    <property type="evidence" value="ECO:0007669"/>
    <property type="project" value="InterPro"/>
</dbReference>
<dbReference type="InterPro" id="IPR000594">
    <property type="entry name" value="ThiF_NAD_FAD-bd"/>
</dbReference>
<dbReference type="AlphaFoldDB" id="A0A9D1E506"/>
<evidence type="ECO:0000259" key="1">
    <source>
        <dbReference type="Pfam" id="PF00899"/>
    </source>
</evidence>
<name>A0A9D1E506_9BACT</name>
<proteinExistence type="predicted"/>
<dbReference type="CDD" id="cd00755">
    <property type="entry name" value="YgdL_like"/>
    <property type="match status" value="1"/>
</dbReference>
<sequence length="229" mass="24862">MQQFCRTEMLVGKQAQEKLINSHVAVFGLGGVGSYTAEALARVGVGTLTLVDCDVVEESNINRQLYALHSTVGLPKTQVAKQRICDINPNAKVNALNIRFDATTAPLMDFSSFDYVVDAIDTVTSKLLLAELCHKAGTPIVSCMGTGNKLDATAFRVEDIFRTSVCPLAKVMRKKLKEMGIPSLKVVYSTELPCRNDQSEKRTPASISFVPPVAGMILAGEVIKDIIKQ</sequence>
<dbReference type="PANTHER" id="PTHR43267:SF1">
    <property type="entry name" value="TRNA THREONYLCARBAMOYLADENOSINE DEHYDRATASE"/>
    <property type="match status" value="1"/>
</dbReference>
<protein>
    <submittedName>
        <fullName evidence="2">tRNA threonylcarbamoyladenosine dehydratase</fullName>
    </submittedName>
</protein>
<organism evidence="2 3">
    <name type="scientific">Candidatus Fimimonas gallinarum</name>
    <dbReference type="NCBI Taxonomy" id="2840821"/>
    <lineage>
        <taxon>Bacteria</taxon>
        <taxon>Pseudomonadati</taxon>
        <taxon>Myxococcota</taxon>
        <taxon>Myxococcia</taxon>
        <taxon>Myxococcales</taxon>
        <taxon>Cystobacterineae</taxon>
        <taxon>Myxococcaceae</taxon>
        <taxon>Myxococcaceae incertae sedis</taxon>
        <taxon>Candidatus Fimimonas</taxon>
    </lineage>
</organism>
<dbReference type="InterPro" id="IPR045886">
    <property type="entry name" value="ThiF/MoeB/HesA"/>
</dbReference>
<dbReference type="EMBL" id="DVHL01000047">
    <property type="protein sequence ID" value="HIR66401.1"/>
    <property type="molecule type" value="Genomic_DNA"/>
</dbReference>
<feature type="domain" description="THIF-type NAD/FAD binding fold" evidence="1">
    <location>
        <begin position="9"/>
        <end position="226"/>
    </location>
</feature>
<dbReference type="GO" id="GO:0061503">
    <property type="term" value="F:tRNA threonylcarbamoyladenosine dehydratase"/>
    <property type="evidence" value="ECO:0007669"/>
    <property type="project" value="TreeGrafter"/>
</dbReference>
<dbReference type="PANTHER" id="PTHR43267">
    <property type="entry name" value="TRNA THREONYLCARBAMOYLADENOSINE DEHYDRATASE"/>
    <property type="match status" value="1"/>
</dbReference>
<evidence type="ECO:0000313" key="3">
    <source>
        <dbReference type="Proteomes" id="UP000824200"/>
    </source>
</evidence>
<evidence type="ECO:0000313" key="2">
    <source>
        <dbReference type="EMBL" id="HIR66401.1"/>
    </source>
</evidence>
<dbReference type="Gene3D" id="3.40.50.720">
    <property type="entry name" value="NAD(P)-binding Rossmann-like Domain"/>
    <property type="match status" value="1"/>
</dbReference>
<dbReference type="SUPFAM" id="SSF69572">
    <property type="entry name" value="Activating enzymes of the ubiquitin-like proteins"/>
    <property type="match status" value="1"/>
</dbReference>